<proteinExistence type="predicted"/>
<dbReference type="Proteomes" id="UP000320216">
    <property type="component" value="Chromosome"/>
</dbReference>
<gene>
    <name evidence="1" type="ORF">FPZ11_01050</name>
</gene>
<evidence type="ECO:0008006" key="3">
    <source>
        <dbReference type="Google" id="ProtNLM"/>
    </source>
</evidence>
<evidence type="ECO:0000313" key="1">
    <source>
        <dbReference type="EMBL" id="QDZ13575.1"/>
    </source>
</evidence>
<dbReference type="EMBL" id="CP042305">
    <property type="protein sequence ID" value="QDZ13575.1"/>
    <property type="molecule type" value="Genomic_DNA"/>
</dbReference>
<organism evidence="1 2">
    <name type="scientific">Humibacter ginsenosidimutans</name>
    <dbReference type="NCBI Taxonomy" id="2599293"/>
    <lineage>
        <taxon>Bacteria</taxon>
        <taxon>Bacillati</taxon>
        <taxon>Actinomycetota</taxon>
        <taxon>Actinomycetes</taxon>
        <taxon>Micrococcales</taxon>
        <taxon>Microbacteriaceae</taxon>
        <taxon>Humibacter</taxon>
    </lineage>
</organism>
<accession>A0A5B8M180</accession>
<dbReference type="RefSeq" id="WP_146317631.1">
    <property type="nucleotide sequence ID" value="NZ_CP042305.1"/>
</dbReference>
<name>A0A5B8M180_9MICO</name>
<dbReference type="AlphaFoldDB" id="A0A5B8M180"/>
<reference evidence="1 2" key="1">
    <citation type="submission" date="2019-07" db="EMBL/GenBank/DDBJ databases">
        <title>Full genome sequence of Humibacter sp. WJ7-1.</title>
        <authorList>
            <person name="Im W.-T."/>
        </authorList>
    </citation>
    <scope>NUCLEOTIDE SEQUENCE [LARGE SCALE GENOMIC DNA]</scope>
    <source>
        <strain evidence="1 2">WJ7-1</strain>
    </source>
</reference>
<sequence>MVGMMRAQRERTRPGSERARMSSIRACAKRTWRNLGCVVVVAATALPLAACSGSGNPGAVHAWRVHDGCPSPAAAARASNMDSLMFEYTAPREKSATTSGCTYVARHASVSIEAERGGPSNVDYNTAAGIRDTNMPTWGAGAHTGTSRNFCGAAVPTTSGNTLEVTITTRDRTIADCAALAPLVRLSATRP</sequence>
<evidence type="ECO:0000313" key="2">
    <source>
        <dbReference type="Proteomes" id="UP000320216"/>
    </source>
</evidence>
<keyword evidence="2" id="KW-1185">Reference proteome</keyword>
<protein>
    <recommendedName>
        <fullName evidence="3">DUF3558 domain-containing protein</fullName>
    </recommendedName>
</protein>
<dbReference type="KEGG" id="huw:FPZ11_01050"/>